<dbReference type="Proteomes" id="UP001595891">
    <property type="component" value="Unassembled WGS sequence"/>
</dbReference>
<dbReference type="EMBL" id="JBHSFN010000004">
    <property type="protein sequence ID" value="MFC4586110.1"/>
    <property type="molecule type" value="Genomic_DNA"/>
</dbReference>
<dbReference type="PANTHER" id="PTHR43273:SF8">
    <property type="entry name" value="RADICAL SAM DOMAIN PROTEIN"/>
    <property type="match status" value="1"/>
</dbReference>
<evidence type="ECO:0000256" key="2">
    <source>
        <dbReference type="ARBA" id="ARBA00022723"/>
    </source>
</evidence>
<organism evidence="6 7">
    <name type="scientific">Sphaerisporangium corydalis</name>
    <dbReference type="NCBI Taxonomy" id="1441875"/>
    <lineage>
        <taxon>Bacteria</taxon>
        <taxon>Bacillati</taxon>
        <taxon>Actinomycetota</taxon>
        <taxon>Actinomycetes</taxon>
        <taxon>Streptosporangiales</taxon>
        <taxon>Streptosporangiaceae</taxon>
        <taxon>Sphaerisporangium</taxon>
    </lineage>
</organism>
<dbReference type="SFLD" id="SFLDG01386">
    <property type="entry name" value="main_SPASM_domain-containing"/>
    <property type="match status" value="1"/>
</dbReference>
<keyword evidence="1" id="KW-0949">S-adenosyl-L-methionine</keyword>
<dbReference type="SFLD" id="SFLDG01067">
    <property type="entry name" value="SPASM/twitch_domain_containing"/>
    <property type="match status" value="1"/>
</dbReference>
<proteinExistence type="predicted"/>
<comment type="caution">
    <text evidence="6">The sequence shown here is derived from an EMBL/GenBank/DDBJ whole genome shotgun (WGS) entry which is preliminary data.</text>
</comment>
<evidence type="ECO:0000313" key="7">
    <source>
        <dbReference type="Proteomes" id="UP001595891"/>
    </source>
</evidence>
<dbReference type="SFLD" id="SFLDS00029">
    <property type="entry name" value="Radical_SAM"/>
    <property type="match status" value="1"/>
</dbReference>
<dbReference type="NCBIfam" id="TIGR04269">
    <property type="entry name" value="SAM_SPASM_FxsB"/>
    <property type="match status" value="1"/>
</dbReference>
<dbReference type="RefSeq" id="WP_262841642.1">
    <property type="nucleotide sequence ID" value="NZ_JANZYP010000006.1"/>
</dbReference>
<keyword evidence="4" id="KW-0411">Iron-sulfur</keyword>
<dbReference type="InterPro" id="IPR023867">
    <property type="entry name" value="Sulphatase_maturase_rSAM"/>
</dbReference>
<gene>
    <name evidence="6" type="ORF">ACFO8L_08500</name>
</gene>
<keyword evidence="3" id="KW-0408">Iron</keyword>
<dbReference type="Gene3D" id="3.20.20.70">
    <property type="entry name" value="Aldolase class I"/>
    <property type="match status" value="1"/>
</dbReference>
<name>A0ABV9E990_9ACTN</name>
<dbReference type="NCBIfam" id="TIGR04267">
    <property type="entry name" value="mod_HExxH"/>
    <property type="match status" value="1"/>
</dbReference>
<reference evidence="7" key="1">
    <citation type="journal article" date="2019" name="Int. J. Syst. Evol. Microbiol.">
        <title>The Global Catalogue of Microorganisms (GCM) 10K type strain sequencing project: providing services to taxonomists for standard genome sequencing and annotation.</title>
        <authorList>
            <consortium name="The Broad Institute Genomics Platform"/>
            <consortium name="The Broad Institute Genome Sequencing Center for Infectious Disease"/>
            <person name="Wu L."/>
            <person name="Ma J."/>
        </authorList>
    </citation>
    <scope>NUCLEOTIDE SEQUENCE [LARGE SCALE GENOMIC DNA]</scope>
    <source>
        <strain evidence="7">CCUG 49560</strain>
    </source>
</reference>
<dbReference type="SFLD" id="SFLDG01072">
    <property type="entry name" value="dehydrogenase_like"/>
    <property type="match status" value="1"/>
</dbReference>
<evidence type="ECO:0000256" key="4">
    <source>
        <dbReference type="ARBA" id="ARBA00023014"/>
    </source>
</evidence>
<evidence type="ECO:0000259" key="5">
    <source>
        <dbReference type="PROSITE" id="PS51918"/>
    </source>
</evidence>
<evidence type="ECO:0000256" key="3">
    <source>
        <dbReference type="ARBA" id="ARBA00023004"/>
    </source>
</evidence>
<feature type="domain" description="Radical SAM core" evidence="5">
    <location>
        <begin position="1"/>
        <end position="229"/>
    </location>
</feature>
<evidence type="ECO:0000313" key="6">
    <source>
        <dbReference type="EMBL" id="MFC4586110.1"/>
    </source>
</evidence>
<dbReference type="InterPro" id="IPR013785">
    <property type="entry name" value="Aldolase_TIM"/>
</dbReference>
<keyword evidence="7" id="KW-1185">Reference proteome</keyword>
<sequence>MPFRQFVLKVTSRCDLACDHCYVYEHADQSWRRRPKVMARETVAMAADRMAEHARAHALRTIHVILHGGEPLLAGHERLEETIVRLRDAVRGICELDLRVHTNGVSLDERFCRMFADHDVRVGVSLDGGRRANDLHRRYADGRSSYDRVVRAVDRLGREFPDIYAGLLCTIDIGNDPVPVYEALVALRPPVVDFLLPHATWDHPPPRPAGVATPYADWLIAIHDRWRKDGEPVRVRMFESIIRTTQGQGSLTESLGLDECDLAVIETDGEYEQADSLKTSFSGAPATGCDVFSHTLDDVARSPAIAARLGGLEGLCDTCRACPVVESCGGGLYAHRHRVGTGFQNPSVFCDDLMKLITHVRSQAEVRPRAGIRVRAGVRAERGREGAAPAAHTIPGPDLAALAAGYGDAATMTHLAASQTSARRLLISSVYKLAGPGVADAWKLLTELDRGHPDAVREVFDHPYVRVWAARCIARGQWAHPETRYLSNIAAAAALRAGVAARLAVATRGGSVPLPAMGSIPAGRAQEAIIETGPGVFAVATEDRRWEVRLDEPAAAGDWRPISRLTADGVSMALDDVDPYRDCYDHAVAPRLSPERLARWQAMFAEAWEVVKRDHSRYAPALAAGLRVLTPLVAPGGDVQASATARHAFGAIGVALPGRPDDLAMLMIHEFQHVKLGAVLDLTDLFDGTDEELYHVSWRQDPRPLEGVFQGTYAHMAVTEVWKARTRPGMGHIPEKATENYLRWRDGTLEAVDTLARSGSLTEVGRQFVAGMRAAARSWLDD</sequence>
<keyword evidence="2" id="KW-0479">Metal-binding</keyword>
<dbReference type="PROSITE" id="PS51918">
    <property type="entry name" value="RADICAL_SAM"/>
    <property type="match status" value="1"/>
</dbReference>
<dbReference type="PANTHER" id="PTHR43273">
    <property type="entry name" value="ANAEROBIC SULFATASE-MATURATING ENZYME HOMOLOG ASLB-RELATED"/>
    <property type="match status" value="1"/>
</dbReference>
<dbReference type="SUPFAM" id="SSF102114">
    <property type="entry name" value="Radical SAM enzymes"/>
    <property type="match status" value="1"/>
</dbReference>
<dbReference type="InterPro" id="IPR058240">
    <property type="entry name" value="rSAM_sf"/>
</dbReference>
<dbReference type="CDD" id="cd01335">
    <property type="entry name" value="Radical_SAM"/>
    <property type="match status" value="1"/>
</dbReference>
<dbReference type="InterPro" id="IPR026335">
    <property type="entry name" value="rSAM_SPASM_FxsB"/>
</dbReference>
<accession>A0ABV9E990</accession>
<dbReference type="Pfam" id="PF04055">
    <property type="entry name" value="Radical_SAM"/>
    <property type="match status" value="1"/>
</dbReference>
<evidence type="ECO:0000256" key="1">
    <source>
        <dbReference type="ARBA" id="ARBA00022691"/>
    </source>
</evidence>
<protein>
    <submittedName>
        <fullName evidence="6">FxsB family cyclophane-forming radical SAM/SPASM peptide maturase</fullName>
    </submittedName>
</protein>
<dbReference type="InterPro" id="IPR007197">
    <property type="entry name" value="rSAM"/>
</dbReference>
<dbReference type="InterPro" id="IPR026337">
    <property type="entry name" value="AKG_HExxH"/>
</dbReference>